<protein>
    <submittedName>
        <fullName evidence="1">Uncharacterized protein</fullName>
    </submittedName>
</protein>
<reference evidence="1 2" key="1">
    <citation type="submission" date="2015-01" db="EMBL/GenBank/DDBJ databases">
        <title>Evolution of Trichinella species and genotypes.</title>
        <authorList>
            <person name="Korhonen P.K."/>
            <person name="Edoardo P."/>
            <person name="Giuseppe L.R."/>
            <person name="Gasser R.B."/>
        </authorList>
    </citation>
    <scope>NUCLEOTIDE SEQUENCE [LARGE SCALE GENOMIC DNA]</scope>
    <source>
        <strain evidence="1">ISS2496</strain>
    </source>
</reference>
<proteinExistence type="predicted"/>
<dbReference type="Proteomes" id="UP000054783">
    <property type="component" value="Unassembled WGS sequence"/>
</dbReference>
<evidence type="ECO:0000313" key="1">
    <source>
        <dbReference type="EMBL" id="KRY17529.1"/>
    </source>
</evidence>
<accession>A0A0V0ZZK5</accession>
<keyword evidence="2" id="KW-1185">Reference proteome</keyword>
<evidence type="ECO:0000313" key="2">
    <source>
        <dbReference type="Proteomes" id="UP000054783"/>
    </source>
</evidence>
<sequence length="97" mass="10960">LGLESTRSLIAVVGIIFFSSQSAKTNDFFVRVRWITAVASLIQCIAVDQFLLGQRDKFPLFHCPNAFNVCNGGECPTRTAHTFFNHKYALENNLHRK</sequence>
<dbReference type="EMBL" id="JYDQ01000060">
    <property type="protein sequence ID" value="KRY17529.1"/>
    <property type="molecule type" value="Genomic_DNA"/>
</dbReference>
<name>A0A0V0ZZK5_9BILA</name>
<comment type="caution">
    <text evidence="1">The sequence shown here is derived from an EMBL/GenBank/DDBJ whole genome shotgun (WGS) entry which is preliminary data.</text>
</comment>
<organism evidence="1 2">
    <name type="scientific">Trichinella patagoniensis</name>
    <dbReference type="NCBI Taxonomy" id="990121"/>
    <lineage>
        <taxon>Eukaryota</taxon>
        <taxon>Metazoa</taxon>
        <taxon>Ecdysozoa</taxon>
        <taxon>Nematoda</taxon>
        <taxon>Enoplea</taxon>
        <taxon>Dorylaimia</taxon>
        <taxon>Trichinellida</taxon>
        <taxon>Trichinellidae</taxon>
        <taxon>Trichinella</taxon>
    </lineage>
</organism>
<feature type="non-terminal residue" evidence="1">
    <location>
        <position position="1"/>
    </location>
</feature>
<gene>
    <name evidence="1" type="ORF">T12_2218</name>
</gene>
<dbReference type="AlphaFoldDB" id="A0A0V0ZZK5"/>